<reference evidence="1" key="1">
    <citation type="submission" date="2018-10" db="EMBL/GenBank/DDBJ databases">
        <title>Hidden diversity of soil giant viruses.</title>
        <authorList>
            <person name="Schulz F."/>
            <person name="Alteio L."/>
            <person name="Goudeau D."/>
            <person name="Ryan E.M."/>
            <person name="Malmstrom R.R."/>
            <person name="Blanchard J."/>
            <person name="Woyke T."/>
        </authorList>
    </citation>
    <scope>NUCLEOTIDE SEQUENCE</scope>
    <source>
        <strain evidence="1">HAV1</strain>
    </source>
</reference>
<accession>A0A3G5A439</accession>
<evidence type="ECO:0000313" key="1">
    <source>
        <dbReference type="EMBL" id="AYV80583.1"/>
    </source>
</evidence>
<dbReference type="EMBL" id="MK072245">
    <property type="protein sequence ID" value="AYV80583.1"/>
    <property type="molecule type" value="Genomic_DNA"/>
</dbReference>
<name>A0A3G5A439_9VIRU</name>
<organism evidence="1">
    <name type="scientific">Harvfovirus sp</name>
    <dbReference type="NCBI Taxonomy" id="2487768"/>
    <lineage>
        <taxon>Viruses</taxon>
        <taxon>Varidnaviria</taxon>
        <taxon>Bamfordvirae</taxon>
        <taxon>Nucleocytoviricota</taxon>
        <taxon>Megaviricetes</taxon>
        <taxon>Imitervirales</taxon>
        <taxon>Mimiviridae</taxon>
        <taxon>Klosneuvirinae</taxon>
    </lineage>
</organism>
<proteinExistence type="predicted"/>
<gene>
    <name evidence="1" type="ORF">Harvfovirus3_28</name>
</gene>
<sequence>MGELRIDGAILAGLKVNGIDKLGDVNMAFEQIPEHFRFIAETLRWQTTDVASEEFLNNQLCYFVDRRDHAYFCLESNYSETNKGKFAYYLEKSFFGTSPGYIFLTGSLYMDKSEIENQLESRGFILWMGNNVSDTFEKNYVMYGTFRHFYPDLKVVLSGDDAQLQCKFNRKKGVKYLKLLLASYVERLFGVFDVLPSVLLDIVAVYVMGEF</sequence>
<protein>
    <submittedName>
        <fullName evidence="1">Uncharacterized protein</fullName>
    </submittedName>
</protein>